<gene>
    <name evidence="1" type="ORF">PsB1_0674</name>
</gene>
<evidence type="ECO:0000313" key="2">
    <source>
        <dbReference type="Proteomes" id="UP001161064"/>
    </source>
</evidence>
<evidence type="ECO:0000313" key="1">
    <source>
        <dbReference type="EMBL" id="GIU66520.1"/>
    </source>
</evidence>
<reference evidence="1" key="2">
    <citation type="journal article" date="2023" name="ISME Commun">
        <title>Characterization of a bloom-associated alphaproteobacterial lineage, 'Candidatus Phycosocius': insights into freshwater algal-bacterial interactions.</title>
        <authorList>
            <person name="Tanabe Y."/>
            <person name="Yamaguchi H."/>
            <person name="Yoshida M."/>
            <person name="Kai A."/>
            <person name="Okazaki Y."/>
        </authorList>
    </citation>
    <scope>NUCLEOTIDE SEQUENCE</scope>
    <source>
        <strain evidence="1">BOTRYCO-1</strain>
    </source>
</reference>
<dbReference type="EMBL" id="BPFZ01000003">
    <property type="protein sequence ID" value="GIU66520.1"/>
    <property type="molecule type" value="Genomic_DNA"/>
</dbReference>
<dbReference type="InterPro" id="IPR011200">
    <property type="entry name" value="UCP012608"/>
</dbReference>
<sequence>MVVSSVHAALLQQAMWCKDLQAPFTAALCRAMADDYARGGIVADLTKGWPSHPISDALALRLTGALHYCALKNSDSDLAKAWPRPGYDWSIEVAWALAEATLRAEADWVKVIIQSPPQTNEVSRSVGLWPGLCAAAQGFDGPIDVLELGASAGLNIFMDHFEYLTDAWSWRPEPAYAKVHITARWTGARPFVPEQSPIRHRAACDQNPLDASDRDHRLRLMAYVWPEQFDRLARLESALNIAQAHAFVPDQADAADWLADKLRKRAKDALTVVYHSVFFQYPPLVVRQAIEQTMQRHGAAATKESPLAWLRYEPNPELGHQQFVTNQIIDLMEWPSNQRRKLASIHPHGRSVEWLGA</sequence>
<evidence type="ECO:0008006" key="3">
    <source>
        <dbReference type="Google" id="ProtNLM"/>
    </source>
</evidence>
<dbReference type="RefSeq" id="WP_284359080.1">
    <property type="nucleotide sequence ID" value="NZ_BPFZ01000003.1"/>
</dbReference>
<dbReference type="PIRSF" id="PIRSF012608">
    <property type="entry name" value="UCP012608"/>
    <property type="match status" value="1"/>
</dbReference>
<reference evidence="1" key="1">
    <citation type="submission" date="2021-05" db="EMBL/GenBank/DDBJ databases">
        <authorList>
            <person name="Tanabe Y."/>
        </authorList>
    </citation>
    <scope>NUCLEOTIDE SEQUENCE</scope>
    <source>
        <strain evidence="1">BOTRYCO-1</strain>
    </source>
</reference>
<dbReference type="Proteomes" id="UP001161064">
    <property type="component" value="Unassembled WGS sequence"/>
</dbReference>
<organism evidence="1 2">
    <name type="scientific">Candidatus Phycosocius spiralis</name>
    <dbReference type="NCBI Taxonomy" id="2815099"/>
    <lineage>
        <taxon>Bacteria</taxon>
        <taxon>Pseudomonadati</taxon>
        <taxon>Pseudomonadota</taxon>
        <taxon>Alphaproteobacteria</taxon>
        <taxon>Caulobacterales</taxon>
        <taxon>Caulobacterales incertae sedis</taxon>
        <taxon>Candidatus Phycosocius</taxon>
    </lineage>
</organism>
<dbReference type="Pfam" id="PF10094">
    <property type="entry name" value="DUF2332"/>
    <property type="match status" value="1"/>
</dbReference>
<keyword evidence="2" id="KW-1185">Reference proteome</keyword>
<accession>A0ABQ4PU56</accession>
<name>A0ABQ4PU56_9PROT</name>
<protein>
    <recommendedName>
        <fullName evidence="3">DUF2332 domain-containing protein</fullName>
    </recommendedName>
</protein>
<comment type="caution">
    <text evidence="1">The sequence shown here is derived from an EMBL/GenBank/DDBJ whole genome shotgun (WGS) entry which is preliminary data.</text>
</comment>
<proteinExistence type="predicted"/>